<keyword evidence="2" id="KW-0732">Signal</keyword>
<keyword evidence="5" id="KW-0675">Receptor</keyword>
<dbReference type="InterPro" id="IPR057601">
    <property type="entry name" value="Oar-like_b-barrel"/>
</dbReference>
<keyword evidence="1" id="KW-1134">Transmembrane beta strand</keyword>
<dbReference type="PANTHER" id="PTHR30069">
    <property type="entry name" value="TONB-DEPENDENT OUTER MEMBRANE RECEPTOR"/>
    <property type="match status" value="1"/>
</dbReference>
<feature type="chain" id="PRO_5012477147" evidence="2">
    <location>
        <begin position="21"/>
        <end position="537"/>
    </location>
</feature>
<proteinExistence type="inferred from homology"/>
<dbReference type="Pfam" id="PF13620">
    <property type="entry name" value="CarboxypepD_reg"/>
    <property type="match status" value="1"/>
</dbReference>
<dbReference type="GO" id="GO:0044718">
    <property type="term" value="P:siderophore transmembrane transport"/>
    <property type="evidence" value="ECO:0007669"/>
    <property type="project" value="TreeGrafter"/>
</dbReference>
<keyword evidence="6" id="KW-1185">Reference proteome</keyword>
<evidence type="ECO:0000259" key="4">
    <source>
        <dbReference type="Pfam" id="PF25183"/>
    </source>
</evidence>
<feature type="domain" description="TonB-dependent transporter Oar-like beta-barrel" evidence="4">
    <location>
        <begin position="239"/>
        <end position="311"/>
    </location>
</feature>
<keyword evidence="1" id="KW-0472">Membrane</keyword>
<dbReference type="SUPFAM" id="SSF49464">
    <property type="entry name" value="Carboxypeptidase regulatory domain-like"/>
    <property type="match status" value="1"/>
</dbReference>
<dbReference type="InterPro" id="IPR039426">
    <property type="entry name" value="TonB-dep_rcpt-like"/>
</dbReference>
<keyword evidence="1" id="KW-0813">Transport</keyword>
<dbReference type="PROSITE" id="PS52016">
    <property type="entry name" value="TONB_DEPENDENT_REC_3"/>
    <property type="match status" value="1"/>
</dbReference>
<dbReference type="GO" id="GO:0009279">
    <property type="term" value="C:cell outer membrane"/>
    <property type="evidence" value="ECO:0007669"/>
    <property type="project" value="UniProtKB-SubCell"/>
</dbReference>
<dbReference type="SUPFAM" id="SSF56935">
    <property type="entry name" value="Porins"/>
    <property type="match status" value="1"/>
</dbReference>
<gene>
    <name evidence="5" type="ORF">SAMN05444362_102163</name>
</gene>
<dbReference type="Proteomes" id="UP000184480">
    <property type="component" value="Unassembled WGS sequence"/>
</dbReference>
<dbReference type="Pfam" id="PF07715">
    <property type="entry name" value="Plug"/>
    <property type="match status" value="1"/>
</dbReference>
<reference evidence="6" key="1">
    <citation type="submission" date="2016-11" db="EMBL/GenBank/DDBJ databases">
        <authorList>
            <person name="Varghese N."/>
            <person name="Submissions S."/>
        </authorList>
    </citation>
    <scope>NUCLEOTIDE SEQUENCE [LARGE SCALE GENOMIC DNA]</scope>
    <source>
        <strain evidence="6">DSM 27370</strain>
    </source>
</reference>
<dbReference type="EMBL" id="FQUC01000002">
    <property type="protein sequence ID" value="SHE77699.1"/>
    <property type="molecule type" value="Genomic_DNA"/>
</dbReference>
<protein>
    <submittedName>
        <fullName evidence="5">TonB-dependent Receptor Plug Domain</fullName>
    </submittedName>
</protein>
<dbReference type="AlphaFoldDB" id="A0A1M4W912"/>
<comment type="subcellular location">
    <subcellularLocation>
        <location evidence="1">Cell outer membrane</location>
        <topology evidence="1">Multi-pass membrane protein</topology>
    </subcellularLocation>
</comment>
<evidence type="ECO:0000259" key="3">
    <source>
        <dbReference type="Pfam" id="PF07715"/>
    </source>
</evidence>
<dbReference type="InterPro" id="IPR008969">
    <property type="entry name" value="CarboxyPept-like_regulatory"/>
</dbReference>
<dbReference type="Gene3D" id="2.170.130.10">
    <property type="entry name" value="TonB-dependent receptor, plug domain"/>
    <property type="match status" value="1"/>
</dbReference>
<keyword evidence="1" id="KW-0998">Cell outer membrane</keyword>
<evidence type="ECO:0000313" key="5">
    <source>
        <dbReference type="EMBL" id="SHE77699.1"/>
    </source>
</evidence>
<organism evidence="5 6">
    <name type="scientific">Dysgonomonas macrotermitis</name>
    <dbReference type="NCBI Taxonomy" id="1346286"/>
    <lineage>
        <taxon>Bacteria</taxon>
        <taxon>Pseudomonadati</taxon>
        <taxon>Bacteroidota</taxon>
        <taxon>Bacteroidia</taxon>
        <taxon>Bacteroidales</taxon>
        <taxon>Dysgonomonadaceae</taxon>
        <taxon>Dysgonomonas</taxon>
    </lineage>
</organism>
<evidence type="ECO:0000256" key="1">
    <source>
        <dbReference type="PROSITE-ProRule" id="PRU01360"/>
    </source>
</evidence>
<sequence>MKRILLLLLMTMGFGIYLSAQVTTSSMSGKITGTNNEVIIGATVQAIHEPSGTFYGGATNADGRYTIQGMRVGGPYNIKISYVGYETVVFSDVTLKLGETANISTSLKESSQSLNEVVIVGKSGIAANKTGAAASLSADEIDRMPSITHGIADVIRLTPQVNISNTGAMSFAGTNNRYNSFQIDGAMNNDVFGLTSNGSNGGQAGAQPVSMETIEQIQINIAPFDVTQSGFTGGAINAITKSGTNTFHGSAYGFGNNQDLIGKKYTLMNGQTSEKYDKQSEYQAGITLGGPIIKNKLFFFANYEKANKKYPNAYGLGSSASNIDANEAQKILNTIKEMAEAQGVTYNGAFSNSDVYTESDKAGAKLDWNINDKHKATVRWSLVSAKQLNSASSASNLNTSDYSYDFVSKTNTFIAELQSRFSDNLSNEFRASYVRARDQRDPGSPFPMISISNVGDGTLNIGNERSSMANSLDQDIWSFTDNLTLYKGNHTFTLGTHNEFYNFSNLFIQDAYGTYYYNSVDISMQVRFASTVSRRQM</sequence>
<dbReference type="Gene3D" id="2.60.40.1120">
    <property type="entry name" value="Carboxypeptidase-like, regulatory domain"/>
    <property type="match status" value="1"/>
</dbReference>
<dbReference type="Pfam" id="PF25183">
    <property type="entry name" value="OMP_b-brl_4"/>
    <property type="match status" value="2"/>
</dbReference>
<dbReference type="GO" id="GO:0015344">
    <property type="term" value="F:siderophore uptake transmembrane transporter activity"/>
    <property type="evidence" value="ECO:0007669"/>
    <property type="project" value="TreeGrafter"/>
</dbReference>
<evidence type="ECO:0000256" key="2">
    <source>
        <dbReference type="SAM" id="SignalP"/>
    </source>
</evidence>
<dbReference type="InterPro" id="IPR037066">
    <property type="entry name" value="Plug_dom_sf"/>
</dbReference>
<comment type="similarity">
    <text evidence="1">Belongs to the TonB-dependent receptor family.</text>
</comment>
<feature type="domain" description="TonB-dependent transporter Oar-like beta-barrel" evidence="4">
    <location>
        <begin position="320"/>
        <end position="519"/>
    </location>
</feature>
<feature type="signal peptide" evidence="2">
    <location>
        <begin position="1"/>
        <end position="20"/>
    </location>
</feature>
<name>A0A1M4W912_9BACT</name>
<evidence type="ECO:0000313" key="6">
    <source>
        <dbReference type="Proteomes" id="UP000184480"/>
    </source>
</evidence>
<accession>A0A1M4W912</accession>
<dbReference type="PANTHER" id="PTHR30069:SF46">
    <property type="entry name" value="OAR PROTEIN"/>
    <property type="match status" value="1"/>
</dbReference>
<keyword evidence="1" id="KW-0812">Transmembrane</keyword>
<feature type="domain" description="TonB-dependent receptor plug" evidence="3">
    <location>
        <begin position="130"/>
        <end position="228"/>
    </location>
</feature>
<dbReference type="InterPro" id="IPR012910">
    <property type="entry name" value="Plug_dom"/>
</dbReference>
<dbReference type="STRING" id="1346286.SAMN05444362_102163"/>